<name>A3MTP0_PYRCJ</name>
<gene>
    <name evidence="1" type="ordered locus">Pcal_0580</name>
</gene>
<sequence>MAEGSGRPVVVTLEGEKRNAFTYRLIEKLLGIECKDITVITNSGNVFSSGLDLSVFLQGRDAVLEYLFRIHRLVKKLLSCEGRLIAVVNGDVYGFGVEFLYFMDYVVAAKRDYKFSLQGVNLGVFPPYTAAVGRRLFAPAHLRVVLNREFTAEEAFHFGIVSQVGDLELKKLFSPPAYVAEVVSHRRWLVSFVDEAIPVFYKLAEVATREETVKRLREFFKKS</sequence>
<dbReference type="SMR" id="A3MTP0"/>
<dbReference type="EMBL" id="CP000561">
    <property type="protein sequence ID" value="ABO08007.1"/>
    <property type="molecule type" value="Genomic_DNA"/>
</dbReference>
<dbReference type="Proteomes" id="UP000001431">
    <property type="component" value="Chromosome"/>
</dbReference>
<reference evidence="1" key="1">
    <citation type="submission" date="2007-02" db="EMBL/GenBank/DDBJ databases">
        <title>Complete sequence of Pyrobaculum calidifontis JCM 11548.</title>
        <authorList>
            <consortium name="US DOE Joint Genome Institute"/>
            <person name="Copeland A."/>
            <person name="Lucas S."/>
            <person name="Lapidus A."/>
            <person name="Barry K."/>
            <person name="Glavina del Rio T."/>
            <person name="Dalin E."/>
            <person name="Tice H."/>
            <person name="Pitluck S."/>
            <person name="Chain P."/>
            <person name="Malfatti S."/>
            <person name="Shin M."/>
            <person name="Vergez L."/>
            <person name="Schmutz J."/>
            <person name="Larimer F."/>
            <person name="Land M."/>
            <person name="Hauser L."/>
            <person name="Kyrpides N."/>
            <person name="Mikhailova N."/>
            <person name="Cozen A.E."/>
            <person name="Fitz-Gibbon S.T."/>
            <person name="House C.H."/>
            <person name="Saltikov C."/>
            <person name="Lowe T.M."/>
            <person name="Richardson P."/>
        </authorList>
    </citation>
    <scope>NUCLEOTIDE SEQUENCE [LARGE SCALE GENOMIC DNA]</scope>
    <source>
        <strain evidence="1">JCM 11548</strain>
    </source>
</reference>
<dbReference type="SUPFAM" id="SSF52096">
    <property type="entry name" value="ClpP/crotonase"/>
    <property type="match status" value="1"/>
</dbReference>
<accession>A3MTP0</accession>
<protein>
    <submittedName>
        <fullName evidence="1">Enoyl-CoA hydratase/isomerase</fullName>
    </submittedName>
</protein>
<dbReference type="STRING" id="410359.Pcal_0580"/>
<evidence type="ECO:0000313" key="1">
    <source>
        <dbReference type="EMBL" id="ABO08007.1"/>
    </source>
</evidence>
<dbReference type="RefSeq" id="WP_011849265.1">
    <property type="nucleotide sequence ID" value="NC_009073.1"/>
</dbReference>
<dbReference type="GO" id="GO:0016853">
    <property type="term" value="F:isomerase activity"/>
    <property type="evidence" value="ECO:0007669"/>
    <property type="project" value="UniProtKB-KW"/>
</dbReference>
<dbReference type="PANTHER" id="PTHR11941:SF54">
    <property type="entry name" value="ENOYL-COA HYDRATASE, MITOCHONDRIAL"/>
    <property type="match status" value="1"/>
</dbReference>
<dbReference type="AlphaFoldDB" id="A3MTP0"/>
<dbReference type="InterPro" id="IPR001753">
    <property type="entry name" value="Enoyl-CoA_hydra/iso"/>
</dbReference>
<evidence type="ECO:0000313" key="2">
    <source>
        <dbReference type="Proteomes" id="UP000001431"/>
    </source>
</evidence>
<proteinExistence type="predicted"/>
<dbReference type="Pfam" id="PF00378">
    <property type="entry name" value="ECH_1"/>
    <property type="match status" value="1"/>
</dbReference>
<organism evidence="1 2">
    <name type="scientific">Pyrobaculum calidifontis (strain DSM 21063 / JCM 11548 / VA1)</name>
    <dbReference type="NCBI Taxonomy" id="410359"/>
    <lineage>
        <taxon>Archaea</taxon>
        <taxon>Thermoproteota</taxon>
        <taxon>Thermoprotei</taxon>
        <taxon>Thermoproteales</taxon>
        <taxon>Thermoproteaceae</taxon>
        <taxon>Pyrobaculum</taxon>
    </lineage>
</organism>
<dbReference type="InterPro" id="IPR029045">
    <property type="entry name" value="ClpP/crotonase-like_dom_sf"/>
</dbReference>
<keyword evidence="2" id="KW-1185">Reference proteome</keyword>
<dbReference type="CDD" id="cd06558">
    <property type="entry name" value="crotonase-like"/>
    <property type="match status" value="1"/>
</dbReference>
<dbReference type="HOGENOM" id="CLU_1187820_0_0_2"/>
<dbReference type="eggNOG" id="arCOG00242">
    <property type="taxonomic scope" value="Archaea"/>
</dbReference>
<dbReference type="Gene3D" id="3.90.226.10">
    <property type="entry name" value="2-enoyl-CoA Hydratase, Chain A, domain 1"/>
    <property type="match status" value="1"/>
</dbReference>
<dbReference type="OrthoDB" id="27846at2157"/>
<dbReference type="KEGG" id="pcl:Pcal_0580"/>
<dbReference type="GO" id="GO:0006635">
    <property type="term" value="P:fatty acid beta-oxidation"/>
    <property type="evidence" value="ECO:0007669"/>
    <property type="project" value="TreeGrafter"/>
</dbReference>
<dbReference type="PANTHER" id="PTHR11941">
    <property type="entry name" value="ENOYL-COA HYDRATASE-RELATED"/>
    <property type="match status" value="1"/>
</dbReference>
<dbReference type="GeneID" id="4908225"/>